<comment type="caution">
    <text evidence="3">The sequence shown here is derived from an EMBL/GenBank/DDBJ whole genome shotgun (WGS) entry which is preliminary data.</text>
</comment>
<feature type="transmembrane region" description="Helical" evidence="2">
    <location>
        <begin position="124"/>
        <end position="145"/>
    </location>
</feature>
<evidence type="ECO:0000313" key="4">
    <source>
        <dbReference type="Proteomes" id="UP000279236"/>
    </source>
</evidence>
<feature type="transmembrane region" description="Helical" evidence="2">
    <location>
        <begin position="47"/>
        <end position="65"/>
    </location>
</feature>
<reference evidence="3 4" key="1">
    <citation type="submission" date="2018-11" db="EMBL/GenBank/DDBJ databases">
        <title>Genome sequence of Apiotrichum porosum DSM 27194.</title>
        <authorList>
            <person name="Aliyu H."/>
            <person name="Gorte O."/>
            <person name="Ochsenreither K."/>
        </authorList>
    </citation>
    <scope>NUCLEOTIDE SEQUENCE [LARGE SCALE GENOMIC DNA]</scope>
    <source>
        <strain evidence="3 4">DSM 27194</strain>
    </source>
</reference>
<gene>
    <name evidence="3" type="ORF">EHS24_001288</name>
</gene>
<dbReference type="EMBL" id="RSCE01000010">
    <property type="protein sequence ID" value="RSH79249.1"/>
    <property type="molecule type" value="Genomic_DNA"/>
</dbReference>
<keyword evidence="4" id="KW-1185">Reference proteome</keyword>
<evidence type="ECO:0000256" key="2">
    <source>
        <dbReference type="SAM" id="Phobius"/>
    </source>
</evidence>
<feature type="transmembrane region" description="Helical" evidence="2">
    <location>
        <begin position="96"/>
        <end position="118"/>
    </location>
</feature>
<evidence type="ECO:0000313" key="3">
    <source>
        <dbReference type="EMBL" id="RSH79249.1"/>
    </source>
</evidence>
<accession>A0A427XK34</accession>
<keyword evidence="2" id="KW-0812">Transmembrane</keyword>
<feature type="compositionally biased region" description="Acidic residues" evidence="1">
    <location>
        <begin position="248"/>
        <end position="257"/>
    </location>
</feature>
<dbReference type="GeneID" id="39585831"/>
<protein>
    <submittedName>
        <fullName evidence="3">Uncharacterized protein</fullName>
    </submittedName>
</protein>
<evidence type="ECO:0000256" key="1">
    <source>
        <dbReference type="SAM" id="MobiDB-lite"/>
    </source>
</evidence>
<proteinExistence type="predicted"/>
<dbReference type="Proteomes" id="UP000279236">
    <property type="component" value="Unassembled WGS sequence"/>
</dbReference>
<sequence length="288" mass="31144">MAGVQHLHQPPPFESLDKLIDGRVTWSLAGLSLYSLAQLALGQLTPIPNLVGLVAWPTIGALHYYKQKVANDRKGAFAAGLLSTPGSPREHEHRTAFIRFTSVVNAAVMVLTAGSLYALDKETAAPFISVIVASVLGSFFVFTVIGQLREGLYNVVQDRDAGTSSRGTDSSDPAPGALGSFFTKWLNKPALHNRVAKFRRFIARPGMWEVVAGALYVCIRRTRGSAVAALMLNVAAVIRQRRKATAAEEFEEDEDIPAAEAGSPTKSRHPLSDYPAMPAKADLLHKEL</sequence>
<dbReference type="RefSeq" id="XP_028474396.1">
    <property type="nucleotide sequence ID" value="XM_028617089.1"/>
</dbReference>
<dbReference type="AlphaFoldDB" id="A0A427XK34"/>
<feature type="region of interest" description="Disordered" evidence="1">
    <location>
        <begin position="247"/>
        <end position="288"/>
    </location>
</feature>
<name>A0A427XK34_9TREE</name>
<keyword evidence="2" id="KW-0472">Membrane</keyword>
<keyword evidence="2" id="KW-1133">Transmembrane helix</keyword>
<organism evidence="3 4">
    <name type="scientific">Apiotrichum porosum</name>
    <dbReference type="NCBI Taxonomy" id="105984"/>
    <lineage>
        <taxon>Eukaryota</taxon>
        <taxon>Fungi</taxon>
        <taxon>Dikarya</taxon>
        <taxon>Basidiomycota</taxon>
        <taxon>Agaricomycotina</taxon>
        <taxon>Tremellomycetes</taxon>
        <taxon>Trichosporonales</taxon>
        <taxon>Trichosporonaceae</taxon>
        <taxon>Apiotrichum</taxon>
    </lineage>
</organism>